<dbReference type="PANTHER" id="PTHR35826:SF1">
    <property type="entry name" value="PROTEIN ATP6V1FNB-LIKE"/>
    <property type="match status" value="1"/>
</dbReference>
<reference evidence="2" key="1">
    <citation type="submission" date="2021-04" db="EMBL/GenBank/DDBJ databases">
        <authorList>
            <consortium name="Molecular Ecology Group"/>
        </authorList>
    </citation>
    <scope>NUCLEOTIDE SEQUENCE</scope>
</reference>
<accession>A0A8S3ZTN8</accession>
<proteinExistence type="predicted"/>
<dbReference type="Proteomes" id="UP000678393">
    <property type="component" value="Unassembled WGS sequence"/>
</dbReference>
<dbReference type="AlphaFoldDB" id="A0A8S3ZTN8"/>
<evidence type="ECO:0000313" key="2">
    <source>
        <dbReference type="EMBL" id="CAG5132879.1"/>
    </source>
</evidence>
<evidence type="ECO:0000259" key="1">
    <source>
        <dbReference type="Pfam" id="PF22589"/>
    </source>
</evidence>
<feature type="domain" description="Sperm microtubule inner protein 1 C-terminal" evidence="1">
    <location>
        <begin position="85"/>
        <end position="182"/>
    </location>
</feature>
<sequence length="188" mass="22276">MSRNLFVDARMQAFWKEAIEKEAKSRLHSFKNLKGQPRCQGRQFEVFRKKIEEGRPSDAILQRLPPIAVETRHCRKKADFNEIFDFEKSEAVVSLPEMRPVSPLVRRTLYDGFTKEGKGRDIYLRQRYDKPPEDKFTFPSCTSWDYGWRLKDSYEGEDKKRSEFGHYCIMEKNFYSRNGPQSSCSNTH</sequence>
<name>A0A8S3ZTN8_9EUPU</name>
<evidence type="ECO:0000313" key="3">
    <source>
        <dbReference type="Proteomes" id="UP000678393"/>
    </source>
</evidence>
<dbReference type="OrthoDB" id="410807at2759"/>
<dbReference type="PANTHER" id="PTHR35826">
    <property type="entry name" value="PROTEIN ATP6V1FNB-LIKE"/>
    <property type="match status" value="1"/>
</dbReference>
<organism evidence="2 3">
    <name type="scientific">Candidula unifasciata</name>
    <dbReference type="NCBI Taxonomy" id="100452"/>
    <lineage>
        <taxon>Eukaryota</taxon>
        <taxon>Metazoa</taxon>
        <taxon>Spiralia</taxon>
        <taxon>Lophotrochozoa</taxon>
        <taxon>Mollusca</taxon>
        <taxon>Gastropoda</taxon>
        <taxon>Heterobranchia</taxon>
        <taxon>Euthyneura</taxon>
        <taxon>Panpulmonata</taxon>
        <taxon>Eupulmonata</taxon>
        <taxon>Stylommatophora</taxon>
        <taxon>Helicina</taxon>
        <taxon>Helicoidea</taxon>
        <taxon>Geomitridae</taxon>
        <taxon>Candidula</taxon>
    </lineage>
</organism>
<protein>
    <recommendedName>
        <fullName evidence="1">Sperm microtubule inner protein 1 C-terminal domain-containing protein</fullName>
    </recommendedName>
</protein>
<keyword evidence="3" id="KW-1185">Reference proteome</keyword>
<dbReference type="InterPro" id="IPR054323">
    <property type="entry name" value="SPMIP1_C"/>
</dbReference>
<comment type="caution">
    <text evidence="2">The sequence shown here is derived from an EMBL/GenBank/DDBJ whole genome shotgun (WGS) entry which is preliminary data.</text>
</comment>
<gene>
    <name evidence="2" type="ORF">CUNI_LOCUS18437</name>
</gene>
<dbReference type="Pfam" id="PF22589">
    <property type="entry name" value="SPMIP1"/>
    <property type="match status" value="1"/>
</dbReference>
<dbReference type="EMBL" id="CAJHNH020005724">
    <property type="protein sequence ID" value="CAG5132879.1"/>
    <property type="molecule type" value="Genomic_DNA"/>
</dbReference>